<dbReference type="PANTHER" id="PTHR47073">
    <property type="entry name" value="PROTEIN ANTI-SILENCING 1"/>
    <property type="match status" value="1"/>
</dbReference>
<dbReference type="InterPro" id="IPR043151">
    <property type="entry name" value="BAH_sf"/>
</dbReference>
<evidence type="ECO:0000259" key="2">
    <source>
        <dbReference type="PROSITE" id="PS51038"/>
    </source>
</evidence>
<feature type="chain" id="PRO_5042985877" description="BAH domain-containing protein" evidence="1">
    <location>
        <begin position="35"/>
        <end position="715"/>
    </location>
</feature>
<gene>
    <name evidence="3" type="ORF">VNO80_18264</name>
</gene>
<dbReference type="GO" id="GO:0003682">
    <property type="term" value="F:chromatin binding"/>
    <property type="evidence" value="ECO:0007669"/>
    <property type="project" value="InterPro"/>
</dbReference>
<organism evidence="3 4">
    <name type="scientific">Phaseolus coccineus</name>
    <name type="common">Scarlet runner bean</name>
    <name type="synonym">Phaseolus multiflorus</name>
    <dbReference type="NCBI Taxonomy" id="3886"/>
    <lineage>
        <taxon>Eukaryota</taxon>
        <taxon>Viridiplantae</taxon>
        <taxon>Streptophyta</taxon>
        <taxon>Embryophyta</taxon>
        <taxon>Tracheophyta</taxon>
        <taxon>Spermatophyta</taxon>
        <taxon>Magnoliopsida</taxon>
        <taxon>eudicotyledons</taxon>
        <taxon>Gunneridae</taxon>
        <taxon>Pentapetalae</taxon>
        <taxon>rosids</taxon>
        <taxon>fabids</taxon>
        <taxon>Fabales</taxon>
        <taxon>Fabaceae</taxon>
        <taxon>Papilionoideae</taxon>
        <taxon>50 kb inversion clade</taxon>
        <taxon>NPAAA clade</taxon>
        <taxon>indigoferoid/millettioid clade</taxon>
        <taxon>Phaseoleae</taxon>
        <taxon>Phaseolus</taxon>
    </lineage>
</organism>
<comment type="caution">
    <text evidence="3">The sequence shown here is derived from an EMBL/GenBank/DDBJ whole genome shotgun (WGS) entry which is preliminary data.</text>
</comment>
<name>A0AAN9QZB4_PHACN</name>
<evidence type="ECO:0000256" key="1">
    <source>
        <dbReference type="SAM" id="SignalP"/>
    </source>
</evidence>
<dbReference type="SMART" id="SM00439">
    <property type="entry name" value="BAH"/>
    <property type="match status" value="1"/>
</dbReference>
<feature type="domain" description="BAH" evidence="2">
    <location>
        <begin position="101"/>
        <end position="226"/>
    </location>
</feature>
<dbReference type="Gene3D" id="2.30.30.490">
    <property type="match status" value="1"/>
</dbReference>
<evidence type="ECO:0000313" key="3">
    <source>
        <dbReference type="EMBL" id="KAK7352834.1"/>
    </source>
</evidence>
<dbReference type="FunFam" id="2.30.30.490:FF:000017">
    <property type="entry name" value="Bromo-adjacent homology (BAH) domain-containing protein"/>
    <property type="match status" value="1"/>
</dbReference>
<accession>A0AAN9QZB4</accession>
<proteinExistence type="predicted"/>
<dbReference type="InterPro" id="IPR001025">
    <property type="entry name" value="BAH_dom"/>
</dbReference>
<dbReference type="Proteomes" id="UP001374584">
    <property type="component" value="Unassembled WGS sequence"/>
</dbReference>
<feature type="signal peptide" evidence="1">
    <location>
        <begin position="1"/>
        <end position="34"/>
    </location>
</feature>
<dbReference type="AlphaFoldDB" id="A0AAN9QZB4"/>
<dbReference type="PANTHER" id="PTHR47073:SF2">
    <property type="entry name" value="PROTEIN ANTI-SILENCING 1"/>
    <property type="match status" value="1"/>
</dbReference>
<dbReference type="PROSITE" id="PS51038">
    <property type="entry name" value="BAH"/>
    <property type="match status" value="1"/>
</dbReference>
<dbReference type="Pfam" id="PF01426">
    <property type="entry name" value="BAH"/>
    <property type="match status" value="1"/>
</dbReference>
<keyword evidence="1" id="KW-0732">Signal</keyword>
<keyword evidence="4" id="KW-1185">Reference proteome</keyword>
<reference evidence="3 4" key="1">
    <citation type="submission" date="2024-01" db="EMBL/GenBank/DDBJ databases">
        <title>The genomes of 5 underutilized Papilionoideae crops provide insights into root nodulation and disease resistanc.</title>
        <authorList>
            <person name="Jiang F."/>
        </authorList>
    </citation>
    <scope>NUCLEOTIDE SEQUENCE [LARGE SCALE GENOMIC DNA]</scope>
    <source>
        <strain evidence="3">JINMINGXINNONG_FW02</strain>
        <tissue evidence="3">Leaves</tissue>
    </source>
</reference>
<protein>
    <recommendedName>
        <fullName evidence="2">BAH domain-containing protein</fullName>
    </recommendedName>
</protein>
<sequence length="715" mass="81359">MDSPRLFLFNQFYLLLRVLHSGCVVRWSPSPARCTRERNPLHCHTLCLTPLQILHKSQQVSTPNMVEAGEEVIEFKWGNMRSVGGRKKDVRFYESFSYDGVEYWLFDSVFLYKEAEPEHYIGKIVKIWETADKNKRVKVLWYFRPSEIGNFLEGSEALENELFLASGEGEGLANVNPLEAISGKCNIVCISKDSRNPYPSDEEVKMAEFVFYRFFDVGKCKLLDKIDDKIAGIEVKNIFNNLDSRKHVGLVKRGLEKKEVCGNFMACNEAVALLSENNSQPLIEKPDGKYFDTLVRENAVSKSLLGQKLTSRTGVKEASEPTIALHTISNNKNARQAKVEENGVHKASLVKQKSFSKLSHDSRASLKMREMAKMDDGHGNDTIEKNISTSGVNLGKDDHEDVGVSVGQFNKGPVEAMASKKENRGGFGKVSCAKMNNNGKTRKLITYDDDEDDVKTLAPSSSKDKYKFQREMDSCEVEELPSKRLKIVKTTKLTSDKLCKDSSMVSSNVEQERDFRPMEVTQRPDDDRSKWFKEIPWEEKMKTAFEQGKLVLLQNLDPSLSSAEVQNIIWTGFKERCTAKVIQKTDYTSSHSGQAFAIFKKMEAAAKVVRELDEGCFLMSNGLPLVGSFGVPYFPEKKPVFYGHHVVDQLRMMQMQREMKDAVSTSHCSQPNNIEYDMAIEWCLLQERGKKSWRMLYQQQGEQLRKLKAKLKSKI</sequence>
<dbReference type="GO" id="GO:0003723">
    <property type="term" value="F:RNA binding"/>
    <property type="evidence" value="ECO:0007669"/>
    <property type="project" value="TreeGrafter"/>
</dbReference>
<evidence type="ECO:0000313" key="4">
    <source>
        <dbReference type="Proteomes" id="UP001374584"/>
    </source>
</evidence>
<dbReference type="EMBL" id="JAYMYR010000007">
    <property type="protein sequence ID" value="KAK7352834.1"/>
    <property type="molecule type" value="Genomic_DNA"/>
</dbReference>